<dbReference type="EMBL" id="PGTN01000028">
    <property type="protein sequence ID" value="PJF47972.1"/>
    <property type="molecule type" value="Genomic_DNA"/>
</dbReference>
<gene>
    <name evidence="2" type="ORF">CUN48_05860</name>
</gene>
<reference evidence="2 3" key="1">
    <citation type="submission" date="2017-11" db="EMBL/GenBank/DDBJ databases">
        <title>Evolution of Phototrophy in the Chloroflexi Phylum Driven by Horizontal Gene Transfer.</title>
        <authorList>
            <person name="Ward L.M."/>
            <person name="Hemp J."/>
            <person name="Shih P.M."/>
            <person name="Mcglynn S.E."/>
            <person name="Fischer W."/>
        </authorList>
    </citation>
    <scope>NUCLEOTIDE SEQUENCE [LARGE SCALE GENOMIC DNA]</scope>
    <source>
        <strain evidence="2">JP3_7</strain>
    </source>
</reference>
<feature type="region of interest" description="Disordered" evidence="1">
    <location>
        <begin position="41"/>
        <end position="73"/>
    </location>
</feature>
<dbReference type="Proteomes" id="UP000230790">
    <property type="component" value="Unassembled WGS sequence"/>
</dbReference>
<organism evidence="2 3">
    <name type="scientific">Candidatus Thermofonsia Clade 3 bacterium</name>
    <dbReference type="NCBI Taxonomy" id="2364212"/>
    <lineage>
        <taxon>Bacteria</taxon>
        <taxon>Bacillati</taxon>
        <taxon>Chloroflexota</taxon>
        <taxon>Candidatus Thermofontia</taxon>
        <taxon>Candidatus Thermofonsia Clade 3</taxon>
    </lineage>
</organism>
<accession>A0A2M8QDZ1</accession>
<comment type="caution">
    <text evidence="2">The sequence shown here is derived from an EMBL/GenBank/DDBJ whole genome shotgun (WGS) entry which is preliminary data.</text>
</comment>
<feature type="compositionally biased region" description="Basic and acidic residues" evidence="1">
    <location>
        <begin position="1"/>
        <end position="18"/>
    </location>
</feature>
<evidence type="ECO:0000256" key="1">
    <source>
        <dbReference type="SAM" id="MobiDB-lite"/>
    </source>
</evidence>
<protein>
    <submittedName>
        <fullName evidence="2">Uncharacterized protein</fullName>
    </submittedName>
</protein>
<proteinExistence type="predicted"/>
<name>A0A2M8QDZ1_9CHLR</name>
<sequence length="73" mass="8184">MFKRRDYSQRTSSKREDDGQLMPADIYVGCLRARPSHNIAPRRRSARPCGRIALGHPPNSPNVNMNFEMAAGG</sequence>
<feature type="region of interest" description="Disordered" evidence="1">
    <location>
        <begin position="1"/>
        <end position="21"/>
    </location>
</feature>
<evidence type="ECO:0000313" key="3">
    <source>
        <dbReference type="Proteomes" id="UP000230790"/>
    </source>
</evidence>
<dbReference type="AlphaFoldDB" id="A0A2M8QDZ1"/>
<evidence type="ECO:0000313" key="2">
    <source>
        <dbReference type="EMBL" id="PJF47972.1"/>
    </source>
</evidence>